<keyword evidence="1" id="KW-0472">Membrane</keyword>
<evidence type="ECO:0000313" key="2">
    <source>
        <dbReference type="EMBL" id="GBE89566.1"/>
    </source>
</evidence>
<keyword evidence="3" id="KW-1185">Reference proteome</keyword>
<keyword evidence="1" id="KW-1133">Transmembrane helix</keyword>
<feature type="transmembrane region" description="Helical" evidence="1">
    <location>
        <begin position="21"/>
        <end position="39"/>
    </location>
</feature>
<evidence type="ECO:0000313" key="3">
    <source>
        <dbReference type="Proteomes" id="UP000287166"/>
    </source>
</evidence>
<proteinExistence type="predicted"/>
<dbReference type="Proteomes" id="UP000287166">
    <property type="component" value="Unassembled WGS sequence"/>
</dbReference>
<sequence length="53" mass="5855">MVHYQKMHVVQAIHTRVVQDMLGGLLVCGLAVTVLMRHSGAIQPNWAPYAIEA</sequence>
<protein>
    <submittedName>
        <fullName evidence="2">Uncharacterized protein</fullName>
    </submittedName>
</protein>
<keyword evidence="1" id="KW-0812">Transmembrane</keyword>
<dbReference type="RefSeq" id="XP_027620479.1">
    <property type="nucleotide sequence ID" value="XM_027764678.1"/>
</dbReference>
<dbReference type="InParanoid" id="A0A401H543"/>
<evidence type="ECO:0000256" key="1">
    <source>
        <dbReference type="SAM" id="Phobius"/>
    </source>
</evidence>
<dbReference type="GeneID" id="38786483"/>
<comment type="caution">
    <text evidence="2">The sequence shown here is derived from an EMBL/GenBank/DDBJ whole genome shotgun (WGS) entry which is preliminary data.</text>
</comment>
<organism evidence="2 3">
    <name type="scientific">Sparassis crispa</name>
    <dbReference type="NCBI Taxonomy" id="139825"/>
    <lineage>
        <taxon>Eukaryota</taxon>
        <taxon>Fungi</taxon>
        <taxon>Dikarya</taxon>
        <taxon>Basidiomycota</taxon>
        <taxon>Agaricomycotina</taxon>
        <taxon>Agaricomycetes</taxon>
        <taxon>Polyporales</taxon>
        <taxon>Sparassidaceae</taxon>
        <taxon>Sparassis</taxon>
    </lineage>
</organism>
<accession>A0A401H543</accession>
<dbReference type="EMBL" id="BFAD01000016">
    <property type="protein sequence ID" value="GBE89566.1"/>
    <property type="molecule type" value="Genomic_DNA"/>
</dbReference>
<reference evidence="2 3" key="1">
    <citation type="journal article" date="2018" name="Sci. Rep.">
        <title>Genome sequence of the cauliflower mushroom Sparassis crispa (Hanabiratake) and its association with beneficial usage.</title>
        <authorList>
            <person name="Kiyama R."/>
            <person name="Furutani Y."/>
            <person name="Kawaguchi K."/>
            <person name="Nakanishi T."/>
        </authorList>
    </citation>
    <scope>NUCLEOTIDE SEQUENCE [LARGE SCALE GENOMIC DNA]</scope>
</reference>
<gene>
    <name evidence="2" type="ORF">SCP_1602280</name>
</gene>
<dbReference type="AlphaFoldDB" id="A0A401H543"/>
<name>A0A401H543_9APHY</name>